<gene>
    <name evidence="1" type="ORF">RILFYP67_02256</name>
</gene>
<proteinExistence type="predicted"/>
<dbReference type="EMBL" id="CACRUM010000078">
    <property type="protein sequence ID" value="VYU53515.1"/>
    <property type="molecule type" value="Genomic_DNA"/>
</dbReference>
<protein>
    <submittedName>
        <fullName evidence="1">Uncharacterized protein</fullName>
    </submittedName>
</protein>
<evidence type="ECO:0000313" key="1">
    <source>
        <dbReference type="EMBL" id="VYU53515.1"/>
    </source>
</evidence>
<sequence>MATSSITHNFVVSNPNSVKRFVAAIDEADRDRTPKQTLPGRQLTNPKEILALMSKRKKKHV</sequence>
<organism evidence="1">
    <name type="scientific">Roseburia intestinalis</name>
    <dbReference type="NCBI Taxonomy" id="166486"/>
    <lineage>
        <taxon>Bacteria</taxon>
        <taxon>Bacillati</taxon>
        <taxon>Bacillota</taxon>
        <taxon>Clostridia</taxon>
        <taxon>Lachnospirales</taxon>
        <taxon>Lachnospiraceae</taxon>
        <taxon>Roseburia</taxon>
    </lineage>
</organism>
<dbReference type="AlphaFoldDB" id="A0A6N3FNJ5"/>
<name>A0A6N3FNJ5_9FIRM</name>
<reference evidence="1" key="1">
    <citation type="submission" date="2019-11" db="EMBL/GenBank/DDBJ databases">
        <authorList>
            <person name="Feng L."/>
        </authorList>
    </citation>
    <scope>NUCLEOTIDE SEQUENCE</scope>
    <source>
        <strain evidence="1">RintestinalisLFYP67</strain>
    </source>
</reference>
<dbReference type="RefSeq" id="WP_180956415.1">
    <property type="nucleotide sequence ID" value="NZ_CACRUM010000078.1"/>
</dbReference>
<accession>A0A6N3FNJ5</accession>